<keyword evidence="2" id="KW-1185">Reference proteome</keyword>
<evidence type="ECO:0000313" key="1">
    <source>
        <dbReference type="EMBL" id="KAF9737945.1"/>
    </source>
</evidence>
<accession>A0A9P6GP36</accession>
<organism evidence="1 2">
    <name type="scientific">Paraphaeosphaeria minitans</name>
    <dbReference type="NCBI Taxonomy" id="565426"/>
    <lineage>
        <taxon>Eukaryota</taxon>
        <taxon>Fungi</taxon>
        <taxon>Dikarya</taxon>
        <taxon>Ascomycota</taxon>
        <taxon>Pezizomycotina</taxon>
        <taxon>Dothideomycetes</taxon>
        <taxon>Pleosporomycetidae</taxon>
        <taxon>Pleosporales</taxon>
        <taxon>Massarineae</taxon>
        <taxon>Didymosphaeriaceae</taxon>
        <taxon>Paraphaeosphaeria</taxon>
    </lineage>
</organism>
<sequence length="33" mass="3895">MWLPRSHDHCCRPQTIQHSASRRHIRVGQRACA</sequence>
<evidence type="ECO:0000313" key="2">
    <source>
        <dbReference type="Proteomes" id="UP000756921"/>
    </source>
</evidence>
<dbReference type="EMBL" id="WJXW01000003">
    <property type="protein sequence ID" value="KAF9737945.1"/>
    <property type="molecule type" value="Genomic_DNA"/>
</dbReference>
<protein>
    <submittedName>
        <fullName evidence="1">Uncharacterized protein</fullName>
    </submittedName>
</protein>
<name>A0A9P6GP36_9PLEO</name>
<reference evidence="1" key="1">
    <citation type="journal article" date="2020" name="Mol. Plant Microbe Interact.">
        <title>Genome Sequence of the Biocontrol Agent Coniothyrium minitans strain Conio (IMI 134523).</title>
        <authorList>
            <person name="Patel D."/>
            <person name="Shittu T.A."/>
            <person name="Baroncelli R."/>
            <person name="Muthumeenakshi S."/>
            <person name="Osborne T.H."/>
            <person name="Janganan T.K."/>
            <person name="Sreenivasaprasad S."/>
        </authorList>
    </citation>
    <scope>NUCLEOTIDE SEQUENCE</scope>
    <source>
        <strain evidence="1">Conio</strain>
    </source>
</reference>
<dbReference type="AlphaFoldDB" id="A0A9P6GP36"/>
<proteinExistence type="predicted"/>
<gene>
    <name evidence="1" type="ORF">PMIN01_03228</name>
</gene>
<dbReference type="Proteomes" id="UP000756921">
    <property type="component" value="Unassembled WGS sequence"/>
</dbReference>
<comment type="caution">
    <text evidence="1">The sequence shown here is derived from an EMBL/GenBank/DDBJ whole genome shotgun (WGS) entry which is preliminary data.</text>
</comment>